<protein>
    <submittedName>
        <fullName evidence="1">Uncharacterized protein</fullName>
    </submittedName>
</protein>
<organism evidence="1">
    <name type="scientific">marine metagenome</name>
    <dbReference type="NCBI Taxonomy" id="408172"/>
    <lineage>
        <taxon>unclassified sequences</taxon>
        <taxon>metagenomes</taxon>
        <taxon>ecological metagenomes</taxon>
    </lineage>
</organism>
<proteinExistence type="predicted"/>
<accession>A0A382I683</accession>
<gene>
    <name evidence="1" type="ORF">METZ01_LOCUS247197</name>
</gene>
<evidence type="ECO:0000313" key="1">
    <source>
        <dbReference type="EMBL" id="SVB94343.1"/>
    </source>
</evidence>
<feature type="non-terminal residue" evidence="1">
    <location>
        <position position="25"/>
    </location>
</feature>
<name>A0A382I683_9ZZZZ</name>
<sequence length="25" mass="2685">MTLAAPYRRALIWIVASIVVTGAVI</sequence>
<dbReference type="EMBL" id="UINC01065069">
    <property type="protein sequence ID" value="SVB94343.1"/>
    <property type="molecule type" value="Genomic_DNA"/>
</dbReference>
<reference evidence="1" key="1">
    <citation type="submission" date="2018-05" db="EMBL/GenBank/DDBJ databases">
        <authorList>
            <person name="Lanie J.A."/>
            <person name="Ng W.-L."/>
            <person name="Kazmierczak K.M."/>
            <person name="Andrzejewski T.M."/>
            <person name="Davidsen T.M."/>
            <person name="Wayne K.J."/>
            <person name="Tettelin H."/>
            <person name="Glass J.I."/>
            <person name="Rusch D."/>
            <person name="Podicherti R."/>
            <person name="Tsui H.-C.T."/>
            <person name="Winkler M.E."/>
        </authorList>
    </citation>
    <scope>NUCLEOTIDE SEQUENCE</scope>
</reference>
<dbReference type="AlphaFoldDB" id="A0A382I683"/>